<reference evidence="2" key="2">
    <citation type="submission" date="2020-10" db="UniProtKB">
        <authorList>
            <consortium name="WormBaseParasite"/>
        </authorList>
    </citation>
    <scope>IDENTIFICATION</scope>
</reference>
<evidence type="ECO:0000313" key="1">
    <source>
        <dbReference type="Proteomes" id="UP000492821"/>
    </source>
</evidence>
<proteinExistence type="predicted"/>
<keyword evidence="1" id="KW-1185">Reference proteome</keyword>
<protein>
    <submittedName>
        <fullName evidence="2">Uncharacterized protein</fullName>
    </submittedName>
</protein>
<evidence type="ECO:0000313" key="2">
    <source>
        <dbReference type="WBParaSite" id="Pan_g9647.t1"/>
    </source>
</evidence>
<dbReference type="AlphaFoldDB" id="A0A7E4WBB2"/>
<dbReference type="Proteomes" id="UP000492821">
    <property type="component" value="Unassembled WGS sequence"/>
</dbReference>
<accession>A0A7E4WBB2</accession>
<dbReference type="WBParaSite" id="Pan_g9647.t1">
    <property type="protein sequence ID" value="Pan_g9647.t1"/>
    <property type="gene ID" value="Pan_g9647"/>
</dbReference>
<organism evidence="1 2">
    <name type="scientific">Panagrellus redivivus</name>
    <name type="common">Microworm</name>
    <dbReference type="NCBI Taxonomy" id="6233"/>
    <lineage>
        <taxon>Eukaryota</taxon>
        <taxon>Metazoa</taxon>
        <taxon>Ecdysozoa</taxon>
        <taxon>Nematoda</taxon>
        <taxon>Chromadorea</taxon>
        <taxon>Rhabditida</taxon>
        <taxon>Tylenchina</taxon>
        <taxon>Panagrolaimomorpha</taxon>
        <taxon>Panagrolaimoidea</taxon>
        <taxon>Panagrolaimidae</taxon>
        <taxon>Panagrellus</taxon>
    </lineage>
</organism>
<reference evidence="1" key="1">
    <citation type="journal article" date="2013" name="Genetics">
        <title>The draft genome and transcriptome of Panagrellus redivivus are shaped by the harsh demands of a free-living lifestyle.</title>
        <authorList>
            <person name="Srinivasan J."/>
            <person name="Dillman A.R."/>
            <person name="Macchietto M.G."/>
            <person name="Heikkinen L."/>
            <person name="Lakso M."/>
            <person name="Fracchia K.M."/>
            <person name="Antoshechkin I."/>
            <person name="Mortazavi A."/>
            <person name="Wong G."/>
            <person name="Sternberg P.W."/>
        </authorList>
    </citation>
    <scope>NUCLEOTIDE SEQUENCE [LARGE SCALE GENOMIC DNA]</scope>
    <source>
        <strain evidence="1">MT8872</strain>
    </source>
</reference>
<name>A0A7E4WBB2_PANRE</name>
<sequence>MAKLIDTSLSSPFESISYCDKSLCLVSWHLPFSHAYRIPLAPPFSRSNASLLFTHRLPFSIHQSFVTDGLIYANTDRSAPSIYHLSMSGFWNCNGCGLAPASPGRDEYVVEGR</sequence>